<dbReference type="PANTHER" id="PTHR43133:SF46">
    <property type="entry name" value="RNA POLYMERASE SIGMA-70 FACTOR ECF SUBFAMILY"/>
    <property type="match status" value="1"/>
</dbReference>
<keyword evidence="2" id="KW-0805">Transcription regulation</keyword>
<keyword evidence="3" id="KW-0731">Sigma factor</keyword>
<proteinExistence type="inferred from homology"/>
<evidence type="ECO:0000256" key="3">
    <source>
        <dbReference type="ARBA" id="ARBA00023082"/>
    </source>
</evidence>
<dbReference type="Gene3D" id="1.10.10.10">
    <property type="entry name" value="Winged helix-like DNA-binding domain superfamily/Winged helix DNA-binding domain"/>
    <property type="match status" value="1"/>
</dbReference>
<dbReference type="InterPro" id="IPR013324">
    <property type="entry name" value="RNA_pol_sigma_r3/r4-like"/>
</dbReference>
<name>A0ABT8L2Y6_9BACT</name>
<gene>
    <name evidence="7" type="ORF">QQ020_08605</name>
</gene>
<dbReference type="InterPro" id="IPR013249">
    <property type="entry name" value="RNA_pol_sigma70_r4_t2"/>
</dbReference>
<dbReference type="EMBL" id="JAUJEB010000001">
    <property type="protein sequence ID" value="MDN5212109.1"/>
    <property type="molecule type" value="Genomic_DNA"/>
</dbReference>
<dbReference type="InterPro" id="IPR014284">
    <property type="entry name" value="RNA_pol_sigma-70_dom"/>
</dbReference>
<evidence type="ECO:0000313" key="8">
    <source>
        <dbReference type="Proteomes" id="UP001172083"/>
    </source>
</evidence>
<dbReference type="PANTHER" id="PTHR43133">
    <property type="entry name" value="RNA POLYMERASE ECF-TYPE SIGMA FACTO"/>
    <property type="match status" value="1"/>
</dbReference>
<dbReference type="Gene3D" id="1.10.1740.10">
    <property type="match status" value="1"/>
</dbReference>
<dbReference type="RefSeq" id="WP_346757433.1">
    <property type="nucleotide sequence ID" value="NZ_JAUJEB010000001.1"/>
</dbReference>
<dbReference type="CDD" id="cd06171">
    <property type="entry name" value="Sigma70_r4"/>
    <property type="match status" value="1"/>
</dbReference>
<comment type="caution">
    <text evidence="7">The sequence shown here is derived from an EMBL/GenBank/DDBJ whole genome shotgun (WGS) entry which is preliminary data.</text>
</comment>
<dbReference type="InterPro" id="IPR013325">
    <property type="entry name" value="RNA_pol_sigma_r2"/>
</dbReference>
<reference evidence="7" key="1">
    <citation type="submission" date="2023-06" db="EMBL/GenBank/DDBJ databases">
        <title>Genomic of Agaribacillus aureum.</title>
        <authorList>
            <person name="Wang G."/>
        </authorList>
    </citation>
    <scope>NUCLEOTIDE SEQUENCE</scope>
    <source>
        <strain evidence="7">BMA12</strain>
    </source>
</reference>
<accession>A0ABT8L2Y6</accession>
<dbReference type="InterPro" id="IPR007627">
    <property type="entry name" value="RNA_pol_sigma70_r2"/>
</dbReference>
<evidence type="ECO:0000256" key="4">
    <source>
        <dbReference type="ARBA" id="ARBA00023163"/>
    </source>
</evidence>
<evidence type="ECO:0000259" key="6">
    <source>
        <dbReference type="Pfam" id="PF08281"/>
    </source>
</evidence>
<dbReference type="SUPFAM" id="SSF88659">
    <property type="entry name" value="Sigma3 and sigma4 domains of RNA polymerase sigma factors"/>
    <property type="match status" value="1"/>
</dbReference>
<dbReference type="SUPFAM" id="SSF88946">
    <property type="entry name" value="Sigma2 domain of RNA polymerase sigma factors"/>
    <property type="match status" value="1"/>
</dbReference>
<evidence type="ECO:0000259" key="5">
    <source>
        <dbReference type="Pfam" id="PF04542"/>
    </source>
</evidence>
<comment type="similarity">
    <text evidence="1">Belongs to the sigma-70 factor family. ECF subfamily.</text>
</comment>
<evidence type="ECO:0000256" key="1">
    <source>
        <dbReference type="ARBA" id="ARBA00010641"/>
    </source>
</evidence>
<dbReference type="Proteomes" id="UP001172083">
    <property type="component" value="Unassembled WGS sequence"/>
</dbReference>
<organism evidence="7 8">
    <name type="scientific">Agaribacillus aureus</name>
    <dbReference type="NCBI Taxonomy" id="3051825"/>
    <lineage>
        <taxon>Bacteria</taxon>
        <taxon>Pseudomonadati</taxon>
        <taxon>Bacteroidota</taxon>
        <taxon>Cytophagia</taxon>
        <taxon>Cytophagales</taxon>
        <taxon>Splendidivirgaceae</taxon>
        <taxon>Agaribacillus</taxon>
    </lineage>
</organism>
<feature type="domain" description="RNA polymerase sigma-70 region 2" evidence="5">
    <location>
        <begin position="24"/>
        <end position="90"/>
    </location>
</feature>
<feature type="domain" description="RNA polymerase sigma factor 70 region 4 type 2" evidence="6">
    <location>
        <begin position="116"/>
        <end position="168"/>
    </location>
</feature>
<keyword evidence="8" id="KW-1185">Reference proteome</keyword>
<dbReference type="Pfam" id="PF08281">
    <property type="entry name" value="Sigma70_r4_2"/>
    <property type="match status" value="1"/>
</dbReference>
<keyword evidence="4" id="KW-0804">Transcription</keyword>
<protein>
    <submittedName>
        <fullName evidence="7">Sigma-70 family RNA polymerase sigma factor</fullName>
    </submittedName>
</protein>
<dbReference type="InterPro" id="IPR039425">
    <property type="entry name" value="RNA_pol_sigma-70-like"/>
</dbReference>
<dbReference type="NCBIfam" id="TIGR02937">
    <property type="entry name" value="sigma70-ECF"/>
    <property type="match status" value="1"/>
</dbReference>
<dbReference type="Pfam" id="PF04542">
    <property type="entry name" value="Sigma70_r2"/>
    <property type="match status" value="1"/>
</dbReference>
<sequence length="185" mass="21358">MKIDLTQIIAGCRDGKLKYQEMFYKHFYGYAMSACLTYASNKDDALEIMHDGFVKVFNNLHRQDTSKSLKGWIRRIMVNTAIDHYRKNMRHQKLYGIEVADSISDDESVYDKISAEEIIKAVQNLSPAYRMVFNLFAIEGYSHKEISQKLGIAESTSRSNLVMANRKLRVLLKGRLTKENTRYAG</sequence>
<evidence type="ECO:0000256" key="2">
    <source>
        <dbReference type="ARBA" id="ARBA00023015"/>
    </source>
</evidence>
<evidence type="ECO:0000313" key="7">
    <source>
        <dbReference type="EMBL" id="MDN5212109.1"/>
    </source>
</evidence>
<dbReference type="InterPro" id="IPR036388">
    <property type="entry name" value="WH-like_DNA-bd_sf"/>
</dbReference>